<protein>
    <submittedName>
        <fullName evidence="1">Uncharacterized protein</fullName>
    </submittedName>
</protein>
<sequence length="234" mass="27380">MNINNIFSIFFIILILNSCSKNNSYNSNNININTNLKKNSLKKNSIIYSEVILKDIVNLDNVKFDQPKIDEQAYIMKYHAYNIVNKINDFILFKNNENNVNINLYTNIIPLHLYISYKYTRKNVGIQIDSSAKLIRTNLWIKYILCSNNISNISNINNNYKKINQEIYKDGIYDRNNDNKCLIIYSGEIYEDNGFRTSDSLYGFYGAYKNIEEILAIKALKSLEINIIKFLITQ</sequence>
<comment type="caution">
    <text evidence="1">The sequence shown here is derived from an EMBL/GenBank/DDBJ whole genome shotgun (WGS) entry which is preliminary data.</text>
</comment>
<evidence type="ECO:0000313" key="2">
    <source>
        <dbReference type="Proteomes" id="UP001289135"/>
    </source>
</evidence>
<name>A0AAE4VM53_9RICK</name>
<organism evidence="1 2">
    <name type="scientific">Lyticum sinuosum</name>
    <dbReference type="NCBI Taxonomy" id="1332059"/>
    <lineage>
        <taxon>Bacteria</taxon>
        <taxon>Pseudomonadati</taxon>
        <taxon>Pseudomonadota</taxon>
        <taxon>Alphaproteobacteria</taxon>
        <taxon>Rickettsiales</taxon>
        <taxon>Lyticum</taxon>
    </lineage>
</organism>
<accession>A0AAE4VM53</accession>
<dbReference type="EMBL" id="JARGYU010000002">
    <property type="protein sequence ID" value="MDZ5761308.1"/>
    <property type="molecule type" value="Genomic_DNA"/>
</dbReference>
<gene>
    <name evidence="1" type="ORF">Lyticum_00478</name>
</gene>
<dbReference type="AlphaFoldDB" id="A0AAE4VM53"/>
<proteinExistence type="predicted"/>
<dbReference type="RefSeq" id="WP_322498737.1">
    <property type="nucleotide sequence ID" value="NZ_JARGYU010000002.1"/>
</dbReference>
<evidence type="ECO:0000313" key="1">
    <source>
        <dbReference type="EMBL" id="MDZ5761308.1"/>
    </source>
</evidence>
<dbReference type="Proteomes" id="UP001289135">
    <property type="component" value="Unassembled WGS sequence"/>
</dbReference>
<keyword evidence="2" id="KW-1185">Reference proteome</keyword>
<reference evidence="1" key="1">
    <citation type="submission" date="2023-02" db="EMBL/GenBank/DDBJ databases">
        <title>Host association and intracellularity evolved multiple times independently in the Rickettsiales.</title>
        <authorList>
            <person name="Castelli M."/>
            <person name="Nardi T."/>
            <person name="Gammuto L."/>
            <person name="Bellinzona G."/>
            <person name="Sabaneyeva E."/>
            <person name="Potekhin A."/>
            <person name="Serra V."/>
            <person name="Petroni G."/>
            <person name="Sassera D."/>
        </authorList>
    </citation>
    <scope>NUCLEOTIDE SEQUENCE</scope>
    <source>
        <strain evidence="1">USBL-36I1</strain>
    </source>
</reference>